<name>A0A0A7IBI8_9BIFI</name>
<proteinExistence type="predicted"/>
<gene>
    <name evidence="2" type="ORF">AH67_06370</name>
</gene>
<evidence type="ECO:0000256" key="1">
    <source>
        <dbReference type="SAM" id="MobiDB-lite"/>
    </source>
</evidence>
<keyword evidence="3" id="KW-1185">Reference proteome</keyword>
<dbReference type="AlphaFoldDB" id="A0A0A7IBI8"/>
<accession>A0A0A7IBI8</accession>
<evidence type="ECO:0000313" key="2">
    <source>
        <dbReference type="EMBL" id="AIZ16580.1"/>
    </source>
</evidence>
<dbReference type="HOGENOM" id="CLU_2380456_0_0_11"/>
<sequence>MSTQQHEFPDGDMDTESEEMTTANHEAEDAQDQECFDPRTCCDERERLMIEAMRAYLRPQQAPECLYERLRVTLDECCGSAIIHHTVIRRHDDA</sequence>
<feature type="compositionally biased region" description="Acidic residues" evidence="1">
    <location>
        <begin position="10"/>
        <end position="19"/>
    </location>
</feature>
<organism evidence="2 3">
    <name type="scientific">Bifidobacterium pseudolongum PV8-2</name>
    <dbReference type="NCBI Taxonomy" id="1447715"/>
    <lineage>
        <taxon>Bacteria</taxon>
        <taxon>Bacillati</taxon>
        <taxon>Actinomycetota</taxon>
        <taxon>Actinomycetes</taxon>
        <taxon>Bifidobacteriales</taxon>
        <taxon>Bifidobacteriaceae</taxon>
        <taxon>Bifidobacterium</taxon>
    </lineage>
</organism>
<reference evidence="2 3" key="1">
    <citation type="journal article" date="2015" name="Genome Announc.">
        <title>Bifidobacterium pseudolongum Strain PV8-2, Isolated from a Stool Sample of an Anemic Kenyan Infant.</title>
        <authorList>
            <person name="Vazquez-Gutierrez P."/>
            <person name="Lacroix C."/>
            <person name="Chassard C."/>
            <person name="Klumpp J."/>
            <person name="Stevens M.J."/>
            <person name="Jans C."/>
        </authorList>
    </citation>
    <scope>NUCLEOTIDE SEQUENCE [LARGE SCALE GENOMIC DNA]</scope>
    <source>
        <strain evidence="2 3">PV8-2</strain>
    </source>
</reference>
<feature type="region of interest" description="Disordered" evidence="1">
    <location>
        <begin position="1"/>
        <end position="32"/>
    </location>
</feature>
<dbReference type="EMBL" id="CP007457">
    <property type="protein sequence ID" value="AIZ16580.1"/>
    <property type="molecule type" value="Genomic_DNA"/>
</dbReference>
<dbReference type="KEGG" id="bpsp:AH67_06370"/>
<dbReference type="Proteomes" id="UP000030636">
    <property type="component" value="Chromosome"/>
</dbReference>
<dbReference type="STRING" id="1447715.AH67_06370"/>
<evidence type="ECO:0000313" key="3">
    <source>
        <dbReference type="Proteomes" id="UP000030636"/>
    </source>
</evidence>
<protein>
    <submittedName>
        <fullName evidence="2">Uncharacterized protein</fullName>
    </submittedName>
</protein>